<dbReference type="InterPro" id="IPR023385">
    <property type="entry name" value="YopX-like_C"/>
</dbReference>
<dbReference type="Proteomes" id="UP000030732">
    <property type="component" value="Segment"/>
</dbReference>
<dbReference type="SUPFAM" id="SSF159006">
    <property type="entry name" value="YopX-like"/>
    <property type="match status" value="1"/>
</dbReference>
<reference evidence="1 2" key="1">
    <citation type="submission" date="2014-12" db="EMBL/GenBank/DDBJ databases">
        <title>Whole Genome Sequence and Molecular Characterization of Siphoviridae / Myoviridae Phage Infecting Clostridium difficile.</title>
        <authorList>
            <person name="Monot M."/>
        </authorList>
    </citation>
    <scope>NUCLEOTIDE SEQUENCE [LARGE SCALE GENOMIC DNA]</scope>
</reference>
<keyword evidence="2" id="KW-1185">Reference proteome</keyword>
<dbReference type="EMBL" id="LN681539">
    <property type="protein sequence ID" value="CEK40687.1"/>
    <property type="molecule type" value="Genomic_DNA"/>
</dbReference>
<gene>
    <name evidence="1" type="ORF">PHICD505_20060</name>
</gene>
<dbReference type="GeneID" id="26646763"/>
<dbReference type="KEGG" id="vg:26646763"/>
<accession>A0A0A8WF29</accession>
<evidence type="ECO:0008006" key="3">
    <source>
        <dbReference type="Google" id="ProtNLM"/>
    </source>
</evidence>
<proteinExistence type="predicted"/>
<protein>
    <recommendedName>
        <fullName evidence="3">YopX protein domain-containing protein</fullName>
    </recommendedName>
</protein>
<evidence type="ECO:0000313" key="2">
    <source>
        <dbReference type="Proteomes" id="UP000030732"/>
    </source>
</evidence>
<dbReference type="Gene3D" id="2.30.30.290">
    <property type="entry name" value="YopX-like domains"/>
    <property type="match status" value="1"/>
</dbReference>
<dbReference type="RefSeq" id="YP_009195822.1">
    <property type="nucleotide sequence ID" value="NC_028764.1"/>
</dbReference>
<evidence type="ECO:0000313" key="1">
    <source>
        <dbReference type="EMBL" id="CEK40687.1"/>
    </source>
</evidence>
<sequence length="149" mass="17816">MSLIKYRGYDFENEKWIYSATIMWSNILECLVMLTEGCKWQKVSNVGVCSGEWARNNQEICEGDILKGYDNFHDTSQYGVVKRDIGSIKLYLEWHYLKKLEGEWIELINKTEIYHSRDYKIVGNEYENLEEVRTEFLERKESLENEYLS</sequence>
<name>A0A0A8WF29_9CAUD</name>
<organism evidence="1 2">
    <name type="scientific">Clostridium phage phiCD505</name>
    <dbReference type="NCBI Taxonomy" id="1582154"/>
    <lineage>
        <taxon>Viruses</taxon>
        <taxon>Duplodnaviria</taxon>
        <taxon>Heunggongvirae</taxon>
        <taxon>Uroviricota</taxon>
        <taxon>Caudoviricetes</taxon>
        <taxon>Colneyvirus</taxon>
        <taxon>Colneyvirus CD505</taxon>
    </lineage>
</organism>